<feature type="compositionally biased region" description="Basic residues" evidence="8">
    <location>
        <begin position="77"/>
        <end position="86"/>
    </location>
</feature>
<dbReference type="PROSITE" id="PS00028">
    <property type="entry name" value="ZINC_FINGER_C2H2_1"/>
    <property type="match status" value="3"/>
</dbReference>
<evidence type="ECO:0000256" key="3">
    <source>
        <dbReference type="ARBA" id="ARBA00022737"/>
    </source>
</evidence>
<feature type="region of interest" description="Disordered" evidence="8">
    <location>
        <begin position="308"/>
        <end position="372"/>
    </location>
</feature>
<feature type="compositionally biased region" description="Basic and acidic residues" evidence="8">
    <location>
        <begin position="339"/>
        <end position="348"/>
    </location>
</feature>
<name>A0AAV2HME5_LYMST</name>
<evidence type="ECO:0000256" key="8">
    <source>
        <dbReference type="SAM" id="MobiDB-lite"/>
    </source>
</evidence>
<keyword evidence="3" id="KW-0677">Repeat</keyword>
<evidence type="ECO:0000256" key="1">
    <source>
        <dbReference type="ARBA" id="ARBA00004123"/>
    </source>
</evidence>
<evidence type="ECO:0000256" key="2">
    <source>
        <dbReference type="ARBA" id="ARBA00022723"/>
    </source>
</evidence>
<organism evidence="10 11">
    <name type="scientific">Lymnaea stagnalis</name>
    <name type="common">Great pond snail</name>
    <name type="synonym">Helix stagnalis</name>
    <dbReference type="NCBI Taxonomy" id="6523"/>
    <lineage>
        <taxon>Eukaryota</taxon>
        <taxon>Metazoa</taxon>
        <taxon>Spiralia</taxon>
        <taxon>Lophotrochozoa</taxon>
        <taxon>Mollusca</taxon>
        <taxon>Gastropoda</taxon>
        <taxon>Heterobranchia</taxon>
        <taxon>Euthyneura</taxon>
        <taxon>Panpulmonata</taxon>
        <taxon>Hygrophila</taxon>
        <taxon>Lymnaeoidea</taxon>
        <taxon>Lymnaeidae</taxon>
        <taxon>Lymnaea</taxon>
    </lineage>
</organism>
<evidence type="ECO:0000256" key="5">
    <source>
        <dbReference type="ARBA" id="ARBA00022833"/>
    </source>
</evidence>
<dbReference type="GO" id="GO:0008270">
    <property type="term" value="F:zinc ion binding"/>
    <property type="evidence" value="ECO:0007669"/>
    <property type="project" value="UniProtKB-KW"/>
</dbReference>
<dbReference type="Proteomes" id="UP001497497">
    <property type="component" value="Unassembled WGS sequence"/>
</dbReference>
<proteinExistence type="predicted"/>
<dbReference type="AlphaFoldDB" id="A0AAV2HME5"/>
<dbReference type="FunFam" id="3.30.160.60:FF:000736">
    <property type="entry name" value="Zinc finger protein 423"/>
    <property type="match status" value="1"/>
</dbReference>
<comment type="caution">
    <text evidence="10">The sequence shown here is derived from an EMBL/GenBank/DDBJ whole genome shotgun (WGS) entry which is preliminary data.</text>
</comment>
<comment type="subcellular location">
    <subcellularLocation>
        <location evidence="1">Nucleus</location>
    </subcellularLocation>
</comment>
<dbReference type="GO" id="GO:0000978">
    <property type="term" value="F:RNA polymerase II cis-regulatory region sequence-specific DNA binding"/>
    <property type="evidence" value="ECO:0007669"/>
    <property type="project" value="TreeGrafter"/>
</dbReference>
<feature type="compositionally biased region" description="Low complexity" evidence="8">
    <location>
        <begin position="312"/>
        <end position="324"/>
    </location>
</feature>
<dbReference type="PROSITE" id="PS50157">
    <property type="entry name" value="ZINC_FINGER_C2H2_2"/>
    <property type="match status" value="3"/>
</dbReference>
<dbReference type="InterPro" id="IPR036236">
    <property type="entry name" value="Znf_C2H2_sf"/>
</dbReference>
<feature type="domain" description="C2H2-type" evidence="9">
    <location>
        <begin position="496"/>
        <end position="519"/>
    </location>
</feature>
<dbReference type="GO" id="GO:0005634">
    <property type="term" value="C:nucleus"/>
    <property type="evidence" value="ECO:0007669"/>
    <property type="project" value="UniProtKB-SubCell"/>
</dbReference>
<protein>
    <recommendedName>
        <fullName evidence="9">C2H2-type domain-containing protein</fullName>
    </recommendedName>
</protein>
<feature type="compositionally biased region" description="Low complexity" evidence="8">
    <location>
        <begin position="213"/>
        <end position="228"/>
    </location>
</feature>
<dbReference type="GO" id="GO:0000981">
    <property type="term" value="F:DNA-binding transcription factor activity, RNA polymerase II-specific"/>
    <property type="evidence" value="ECO:0007669"/>
    <property type="project" value="TreeGrafter"/>
</dbReference>
<dbReference type="Gene3D" id="3.30.160.60">
    <property type="entry name" value="Classic Zinc Finger"/>
    <property type="match status" value="3"/>
</dbReference>
<keyword evidence="6" id="KW-0539">Nucleus</keyword>
<dbReference type="FunFam" id="3.30.160.60:FF:000018">
    <property type="entry name" value="Krueppel-like factor 15"/>
    <property type="match status" value="1"/>
</dbReference>
<keyword evidence="2" id="KW-0479">Metal-binding</keyword>
<gene>
    <name evidence="10" type="ORF">GSLYS_00009195001</name>
</gene>
<evidence type="ECO:0000259" key="9">
    <source>
        <dbReference type="PROSITE" id="PS50157"/>
    </source>
</evidence>
<feature type="region of interest" description="Disordered" evidence="8">
    <location>
        <begin position="187"/>
        <end position="228"/>
    </location>
</feature>
<keyword evidence="5" id="KW-0862">Zinc</keyword>
<reference evidence="10 11" key="1">
    <citation type="submission" date="2024-04" db="EMBL/GenBank/DDBJ databases">
        <authorList>
            <consortium name="Genoscope - CEA"/>
            <person name="William W."/>
        </authorList>
    </citation>
    <scope>NUCLEOTIDE SEQUENCE [LARGE SCALE GENOMIC DNA]</scope>
</reference>
<feature type="region of interest" description="Disordered" evidence="8">
    <location>
        <begin position="42"/>
        <end position="98"/>
    </location>
</feature>
<keyword evidence="4 7" id="KW-0863">Zinc-finger</keyword>
<feature type="domain" description="C2H2-type" evidence="9">
    <location>
        <begin position="436"/>
        <end position="465"/>
    </location>
</feature>
<dbReference type="EMBL" id="CAXITT010000195">
    <property type="protein sequence ID" value="CAL1535235.1"/>
    <property type="molecule type" value="Genomic_DNA"/>
</dbReference>
<evidence type="ECO:0000256" key="7">
    <source>
        <dbReference type="PROSITE-ProRule" id="PRU00042"/>
    </source>
</evidence>
<dbReference type="SUPFAM" id="SSF57667">
    <property type="entry name" value="beta-beta-alpha zinc fingers"/>
    <property type="match status" value="2"/>
</dbReference>
<dbReference type="PANTHER" id="PTHR23235">
    <property type="entry name" value="KRUEPPEL-LIKE TRANSCRIPTION FACTOR"/>
    <property type="match status" value="1"/>
</dbReference>
<dbReference type="InterPro" id="IPR013087">
    <property type="entry name" value="Znf_C2H2_type"/>
</dbReference>
<evidence type="ECO:0000256" key="4">
    <source>
        <dbReference type="ARBA" id="ARBA00022771"/>
    </source>
</evidence>
<dbReference type="SMART" id="SM00355">
    <property type="entry name" value="ZnF_C2H2"/>
    <property type="match status" value="3"/>
</dbReference>
<accession>A0AAV2HME5</accession>
<evidence type="ECO:0000313" key="11">
    <source>
        <dbReference type="Proteomes" id="UP001497497"/>
    </source>
</evidence>
<keyword evidence="11" id="KW-1185">Reference proteome</keyword>
<evidence type="ECO:0000313" key="10">
    <source>
        <dbReference type="EMBL" id="CAL1535235.1"/>
    </source>
</evidence>
<sequence>MLEHSPNPCWQVPSGYRGVWCQDLSREGALQFVFMAQVEERMTQDSSSAFVTPSPSPEGVPPLSSPPPSQFSNERSSHKRSLKRHRSGSDGDGEDSGCERCHGTGRATNSGPAVKKCVTSSKHRHNKTPLTDSLFENFASVRGEIIPVVRDGELNGQREIHGLCSHYDMSPTKSHRVDVTYTKCSCHSSADSRHSPHHSPSLSINDVSNRKQSVSPLSSPPSLSSVSSSPHAPLSLAFHIEHNKDSLHLSSDNSDRGAGENLYLLASRLKMGHEMGHKMGPNSPVARGHWHGAFIPELAHKGEVSIKTEFDPSPYSSPSPASSHLSDDIDQCEPVDLSLTKRKDRPDPNLHQGLDLRIPKREPEDPPSESMNKIGSAALLSLQRIKEASEQFKCQSTGVVSIDCQPKMIRYPTPRIHTKVEEIFEDSDSQKARRVHRCDFEGCNKVYTKSSHLKAHRRTHTGEKPYICSWEGCTWRFARSDELTRHYRKHTGDKPFKCQVCDRAFSRSDHLSLHMKRHV</sequence>
<feature type="domain" description="C2H2-type" evidence="9">
    <location>
        <begin position="466"/>
        <end position="495"/>
    </location>
</feature>
<feature type="compositionally biased region" description="Pro residues" evidence="8">
    <location>
        <begin position="54"/>
        <end position="69"/>
    </location>
</feature>
<dbReference type="Pfam" id="PF00096">
    <property type="entry name" value="zf-C2H2"/>
    <property type="match status" value="3"/>
</dbReference>
<dbReference type="PANTHER" id="PTHR23235:SF150">
    <property type="entry name" value="KRUEPPEL-LIKE FACTOR LUNA"/>
    <property type="match status" value="1"/>
</dbReference>
<evidence type="ECO:0000256" key="6">
    <source>
        <dbReference type="ARBA" id="ARBA00023242"/>
    </source>
</evidence>
<dbReference type="FunFam" id="3.30.160.60:FF:000021">
    <property type="entry name" value="Basic krueppel-like factor 3"/>
    <property type="match status" value="1"/>
</dbReference>